<comment type="caution">
    <text evidence="1">The sequence shown here is derived from an EMBL/GenBank/DDBJ whole genome shotgun (WGS) entry which is preliminary data.</text>
</comment>
<proteinExistence type="predicted"/>
<dbReference type="Proteomes" id="UP000267246">
    <property type="component" value="Unassembled WGS sequence"/>
</dbReference>
<evidence type="ECO:0008006" key="3">
    <source>
        <dbReference type="Google" id="ProtNLM"/>
    </source>
</evidence>
<dbReference type="EMBL" id="REFI01000008">
    <property type="protein sequence ID" value="RMA77592.1"/>
    <property type="molecule type" value="Genomic_DNA"/>
</dbReference>
<sequence>MFPILLIFGLLSGLIFTKINNAYRPSIYNYESYLSPEIVKKIKNNFDYREFKEISEFTQALSNEKAIAGIGSDFQAAELIIDNKIKKLDFEIIFGKDANNWKTRKKLFKPLVAEHLEKYDQEIFEILKVKKPHAILDETKKTYDVNGDKIEDHIWEYVIPYFTQDKGIAYSINKTSRPHINENVEKELKDMQMSWKEILTKLYEFNYRHFGWTNAHLDNLMIGANYLDWENYNRFDETNFKDAIKGFSDFVQETTKNSIKNTNFNYFNSDGLALLNHLIEPKPKKSDVAILYNGDALDAYYSSDNFQAVEEGLVRFIRPKNNFLLMDVWIVSKTLTDEQMKNIMLVLKETLYANTEIDENIDNIDKRIYKLEDKFFNEFLEKLDDKMIIQEKGRIKDELLQNFVDEYNETATIKVNKNTIKLSKTQTDEIDEAIKKVDEFVNLIKSKKFDDAVKIRNNELYYFDDFLSELFTESSIGEVMNFDFVVYTPTEIGLYEFIKKWYFADDEIAISMYEQPEQTASYNVKNYPIIETKLRTKIIQAYFEATRS</sequence>
<evidence type="ECO:0000313" key="1">
    <source>
        <dbReference type="EMBL" id="RMA77592.1"/>
    </source>
</evidence>
<reference evidence="1 2" key="1">
    <citation type="submission" date="2018-10" db="EMBL/GenBank/DDBJ databases">
        <title>Genomic Encyclopedia of Archaeal and Bacterial Type Strains, Phase II (KMG-II): from individual species to whole genera.</title>
        <authorList>
            <person name="Goeker M."/>
        </authorList>
    </citation>
    <scope>NUCLEOTIDE SEQUENCE [LARGE SCALE GENOMIC DNA]</scope>
    <source>
        <strain evidence="1 2">ATCC 29870</strain>
    </source>
</reference>
<accession>A0A3M0AEI1</accession>
<gene>
    <name evidence="1" type="ORF">JN00_0443</name>
</gene>
<protein>
    <recommendedName>
        <fullName evidence="3">Spermidine/putrescine transport system substrate-binding protein</fullName>
    </recommendedName>
</protein>
<keyword evidence="2" id="KW-1185">Reference proteome</keyword>
<organism evidence="1 2">
    <name type="scientific">Metamycoplasma subdolum</name>
    <dbReference type="NCBI Taxonomy" id="92407"/>
    <lineage>
        <taxon>Bacteria</taxon>
        <taxon>Bacillati</taxon>
        <taxon>Mycoplasmatota</taxon>
        <taxon>Mycoplasmoidales</taxon>
        <taxon>Metamycoplasmataceae</taxon>
        <taxon>Metamycoplasma</taxon>
    </lineage>
</organism>
<dbReference type="AlphaFoldDB" id="A0A3M0AEI1"/>
<evidence type="ECO:0000313" key="2">
    <source>
        <dbReference type="Proteomes" id="UP000267246"/>
    </source>
</evidence>
<name>A0A3M0AEI1_9BACT</name>